<evidence type="ECO:0000259" key="1">
    <source>
        <dbReference type="PROSITE" id="PS51841"/>
    </source>
</evidence>
<dbReference type="InterPro" id="IPR019268">
    <property type="entry name" value="DUF2278"/>
</dbReference>
<dbReference type="SUPFAM" id="SSF74853">
    <property type="entry name" value="Lamin A/C globular tail domain"/>
    <property type="match status" value="1"/>
</dbReference>
<sequence length="330" mass="36719">MPLKNYGVLKGRAIDRKLGEGSTPHYQVLISDGNTKYRIAINVKSKLSPSELLYFVQENFDHPIIDDLTQLDLGFNRLDRKPGGVALDFIRGNLFDPTQMKPLPHNVPGPDNDLNELIELYIERSLNSDDATVYAFGERWGPETDVKDKYFGFLPGNGIHDIHMNQGNDAQFKKDNGVWQDGGLLIHYASRNQWVGIFLAFQSQSFHTDDTTGNRIDTAIPTPSAAVRIVAALVNPRDEDKGKETVVLINTSPSPVDLNGWALADRLKRKFSLQGTINPGDVLKVALTKSSIDLENQGSIITLLDKEGLKIDGVSYTKEDAQKQGWTILF</sequence>
<organism evidence="2 3">
    <name type="scientific">Cyanomargarita calcarea GSE-NOS-MK-12-04C</name>
    <dbReference type="NCBI Taxonomy" id="2839659"/>
    <lineage>
        <taxon>Bacteria</taxon>
        <taxon>Bacillati</taxon>
        <taxon>Cyanobacteriota</taxon>
        <taxon>Cyanophyceae</taxon>
        <taxon>Nostocales</taxon>
        <taxon>Cyanomargaritaceae</taxon>
        <taxon>Cyanomargarita</taxon>
    </lineage>
</organism>
<reference evidence="2" key="2">
    <citation type="journal article" date="2022" name="Microbiol. Resour. Announc.">
        <title>Metagenome Sequencing to Explore Phylogenomics of Terrestrial Cyanobacteria.</title>
        <authorList>
            <person name="Ward R.D."/>
            <person name="Stajich J.E."/>
            <person name="Johansen J.R."/>
            <person name="Huntemann M."/>
            <person name="Clum A."/>
            <person name="Foster B."/>
            <person name="Foster B."/>
            <person name="Roux S."/>
            <person name="Palaniappan K."/>
            <person name="Varghese N."/>
            <person name="Mukherjee S."/>
            <person name="Reddy T.B.K."/>
            <person name="Daum C."/>
            <person name="Copeland A."/>
            <person name="Chen I.A."/>
            <person name="Ivanova N.N."/>
            <person name="Kyrpides N.C."/>
            <person name="Shapiro N."/>
            <person name="Eloe-Fadrosh E.A."/>
            <person name="Pietrasiak N."/>
        </authorList>
    </citation>
    <scope>NUCLEOTIDE SEQUENCE</scope>
    <source>
        <strain evidence="2">GSE-NOS-MK-12-04C</strain>
    </source>
</reference>
<dbReference type="Pfam" id="PF00932">
    <property type="entry name" value="LTD"/>
    <property type="match status" value="1"/>
</dbReference>
<evidence type="ECO:0000313" key="2">
    <source>
        <dbReference type="EMBL" id="MBW4668700.1"/>
    </source>
</evidence>
<feature type="domain" description="LTD" evidence="1">
    <location>
        <begin position="214"/>
        <end position="318"/>
    </location>
</feature>
<evidence type="ECO:0000313" key="3">
    <source>
        <dbReference type="Proteomes" id="UP000729701"/>
    </source>
</evidence>
<protein>
    <submittedName>
        <fullName evidence="2">DUF2278 family protein</fullName>
    </submittedName>
</protein>
<proteinExistence type="predicted"/>
<dbReference type="AlphaFoldDB" id="A0A951UV94"/>
<reference evidence="2" key="1">
    <citation type="submission" date="2021-05" db="EMBL/GenBank/DDBJ databases">
        <authorList>
            <person name="Pietrasiak N."/>
            <person name="Ward R."/>
            <person name="Stajich J.E."/>
            <person name="Kurbessoian T."/>
        </authorList>
    </citation>
    <scope>NUCLEOTIDE SEQUENCE</scope>
    <source>
        <strain evidence="2">GSE-NOS-MK-12-04C</strain>
    </source>
</reference>
<dbReference type="InterPro" id="IPR001322">
    <property type="entry name" value="Lamin_tail_dom"/>
</dbReference>
<gene>
    <name evidence="2" type="ORF">KME60_15040</name>
</gene>
<dbReference type="PROSITE" id="PS51841">
    <property type="entry name" value="LTD"/>
    <property type="match status" value="1"/>
</dbReference>
<dbReference type="Proteomes" id="UP000729701">
    <property type="component" value="Unassembled WGS sequence"/>
</dbReference>
<name>A0A951UV94_9CYAN</name>
<dbReference type="EMBL" id="JAHHGZ010000014">
    <property type="protein sequence ID" value="MBW4668700.1"/>
    <property type="molecule type" value="Genomic_DNA"/>
</dbReference>
<accession>A0A951UV94</accession>
<dbReference type="InterPro" id="IPR036415">
    <property type="entry name" value="Lamin_tail_dom_sf"/>
</dbReference>
<dbReference type="Pfam" id="PF10042">
    <property type="entry name" value="DUF2278"/>
    <property type="match status" value="1"/>
</dbReference>
<comment type="caution">
    <text evidence="2">The sequence shown here is derived from an EMBL/GenBank/DDBJ whole genome shotgun (WGS) entry which is preliminary data.</text>
</comment>